<sequence>MKFTNIINSIGFSIACILTSCEERGQTALVFNGNKERFTRAANLKSFLIKRVPTCYSFIFTYTGKQFWQQCDSIKPNPDIPVTFLNVDDADFLQDLMYDCDLRYIKYSPGTVQFIFRGNDPDRIVKTDSSFHDFQAFQLDSLFYLIPYNEKKPE</sequence>
<evidence type="ECO:0008006" key="3">
    <source>
        <dbReference type="Google" id="ProtNLM"/>
    </source>
</evidence>
<gene>
    <name evidence="1" type="ORF">SAMN04488122_2248</name>
</gene>
<reference evidence="2" key="1">
    <citation type="submission" date="2016-10" db="EMBL/GenBank/DDBJ databases">
        <authorList>
            <person name="Varghese N."/>
            <person name="Submissions S."/>
        </authorList>
    </citation>
    <scope>NUCLEOTIDE SEQUENCE [LARGE SCALE GENOMIC DNA]</scope>
    <source>
        <strain evidence="2">DSM 3695</strain>
    </source>
</reference>
<dbReference type="EMBL" id="FOJG01000001">
    <property type="protein sequence ID" value="SEW35454.1"/>
    <property type="molecule type" value="Genomic_DNA"/>
</dbReference>
<dbReference type="PROSITE" id="PS51257">
    <property type="entry name" value="PROKAR_LIPOPROTEIN"/>
    <property type="match status" value="1"/>
</dbReference>
<proteinExistence type="predicted"/>
<dbReference type="OrthoDB" id="9990530at2"/>
<evidence type="ECO:0000313" key="1">
    <source>
        <dbReference type="EMBL" id="SEW35454.1"/>
    </source>
</evidence>
<dbReference type="Proteomes" id="UP000199310">
    <property type="component" value="Unassembled WGS sequence"/>
</dbReference>
<evidence type="ECO:0000313" key="2">
    <source>
        <dbReference type="Proteomes" id="UP000199310"/>
    </source>
</evidence>
<name>A0A1I0R4U5_9BACT</name>
<dbReference type="RefSeq" id="WP_089894581.1">
    <property type="nucleotide sequence ID" value="NZ_FOJG01000001.1"/>
</dbReference>
<dbReference type="AlphaFoldDB" id="A0A1I0R4U5"/>
<protein>
    <recommendedName>
        <fullName evidence="3">Lipoprotein</fullName>
    </recommendedName>
</protein>
<accession>A0A1I0R4U5</accession>
<keyword evidence="2" id="KW-1185">Reference proteome</keyword>
<organism evidence="1 2">
    <name type="scientific">Chitinophaga arvensicola</name>
    <dbReference type="NCBI Taxonomy" id="29529"/>
    <lineage>
        <taxon>Bacteria</taxon>
        <taxon>Pseudomonadati</taxon>
        <taxon>Bacteroidota</taxon>
        <taxon>Chitinophagia</taxon>
        <taxon>Chitinophagales</taxon>
        <taxon>Chitinophagaceae</taxon>
        <taxon>Chitinophaga</taxon>
    </lineage>
</organism>